<evidence type="ECO:0000313" key="3">
    <source>
        <dbReference type="EMBL" id="NOT34564.1"/>
    </source>
</evidence>
<proteinExistence type="predicted"/>
<organism evidence="3 4">
    <name type="scientific">Eiseniibacteriota bacterium</name>
    <dbReference type="NCBI Taxonomy" id="2212470"/>
    <lineage>
        <taxon>Bacteria</taxon>
        <taxon>Candidatus Eiseniibacteriota</taxon>
    </lineage>
</organism>
<feature type="chain" id="PRO_5033037702" evidence="2">
    <location>
        <begin position="26"/>
        <end position="86"/>
    </location>
</feature>
<reference evidence="3 4" key="1">
    <citation type="submission" date="2020-04" db="EMBL/GenBank/DDBJ databases">
        <title>Metagenomic profiling of ammonia- and methane-oxidizing microorganisms in a Dutch drinking water treatment plant.</title>
        <authorList>
            <person name="Poghosyan L."/>
            <person name="Leucker S."/>
        </authorList>
    </citation>
    <scope>NUCLEOTIDE SEQUENCE [LARGE SCALE GENOMIC DNA]</scope>
    <source>
        <strain evidence="3">S-RSF-IL-03</strain>
    </source>
</reference>
<dbReference type="Proteomes" id="UP000580839">
    <property type="component" value="Unassembled WGS sequence"/>
</dbReference>
<gene>
    <name evidence="3" type="ORF">HOP12_10380</name>
</gene>
<dbReference type="AlphaFoldDB" id="A0A849SPJ8"/>
<evidence type="ECO:0000313" key="4">
    <source>
        <dbReference type="Proteomes" id="UP000580839"/>
    </source>
</evidence>
<comment type="caution">
    <text evidence="3">The sequence shown here is derived from an EMBL/GenBank/DDBJ whole genome shotgun (WGS) entry which is preliminary data.</text>
</comment>
<name>A0A849SPJ8_UNCEI</name>
<keyword evidence="1" id="KW-1133">Transmembrane helix</keyword>
<keyword evidence="2" id="KW-0732">Signal</keyword>
<accession>A0A849SPJ8</accession>
<evidence type="ECO:0000256" key="1">
    <source>
        <dbReference type="SAM" id="Phobius"/>
    </source>
</evidence>
<sequence length="86" mass="9399">MKRNGSRWVALMILAWALMASVPDAARASRAAAGESVAPRQLRLMVGCAPGKVMRQQWIVIIAPLPSMIMITVCVSPQEILGRRSR</sequence>
<evidence type="ECO:0000256" key="2">
    <source>
        <dbReference type="SAM" id="SignalP"/>
    </source>
</evidence>
<feature type="transmembrane region" description="Helical" evidence="1">
    <location>
        <begin position="57"/>
        <end position="76"/>
    </location>
</feature>
<feature type="signal peptide" evidence="2">
    <location>
        <begin position="1"/>
        <end position="25"/>
    </location>
</feature>
<keyword evidence="1" id="KW-0472">Membrane</keyword>
<dbReference type="EMBL" id="JABFRW010000131">
    <property type="protein sequence ID" value="NOT34564.1"/>
    <property type="molecule type" value="Genomic_DNA"/>
</dbReference>
<protein>
    <submittedName>
        <fullName evidence="3">Uncharacterized protein</fullName>
    </submittedName>
</protein>
<keyword evidence="1" id="KW-0812">Transmembrane</keyword>